<accession>A0A2S5J407</accession>
<evidence type="ECO:0000313" key="2">
    <source>
        <dbReference type="Proteomes" id="UP000052245"/>
    </source>
</evidence>
<dbReference type="Pfam" id="PF03692">
    <property type="entry name" value="CxxCxxCC"/>
    <property type="match status" value="1"/>
</dbReference>
<dbReference type="PANTHER" id="PTHR35866">
    <property type="entry name" value="PUTATIVE-RELATED"/>
    <property type="match status" value="1"/>
</dbReference>
<proteinExistence type="predicted"/>
<gene>
    <name evidence="1" type="ORF">ERS739223_00396</name>
</gene>
<dbReference type="InterPro" id="IPR005358">
    <property type="entry name" value="Puta_zinc/iron-chelating_dom"/>
</dbReference>
<keyword evidence="1" id="KW-0282">Flagellum</keyword>
<dbReference type="PANTHER" id="PTHR35866:SF1">
    <property type="entry name" value="YKGJ FAMILY CYSTEINE CLUSTER PROTEIN"/>
    <property type="match status" value="1"/>
</dbReference>
<dbReference type="Proteomes" id="UP000052245">
    <property type="component" value="Unassembled WGS sequence"/>
</dbReference>
<comment type="caution">
    <text evidence="1">The sequence shown here is derived from an EMBL/GenBank/DDBJ whole genome shotgun (WGS) entry which is preliminary data.</text>
</comment>
<protein>
    <submittedName>
        <fullName evidence="1">Flagellin N-methylase</fullName>
    </submittedName>
</protein>
<dbReference type="AlphaFoldDB" id="A0A2S5J407"/>
<keyword evidence="1" id="KW-0969">Cilium</keyword>
<reference evidence="1 2" key="1">
    <citation type="submission" date="2015-11" db="EMBL/GenBank/DDBJ databases">
        <authorList>
            <consortium name="Pathogen Informatics"/>
        </authorList>
    </citation>
    <scope>NUCLEOTIDE SEQUENCE [LARGE SCALE GENOMIC DNA]</scope>
    <source>
        <strain evidence="1 2">007A-0283</strain>
    </source>
</reference>
<dbReference type="RefSeq" id="WP_059425369.1">
    <property type="nucleotide sequence ID" value="NZ_FAUV01000001.1"/>
</dbReference>
<organism evidence="1 2">
    <name type="scientific">Campylobacter hyointestinalis subsp. hyointestinalis</name>
    <dbReference type="NCBI Taxonomy" id="91352"/>
    <lineage>
        <taxon>Bacteria</taxon>
        <taxon>Pseudomonadati</taxon>
        <taxon>Campylobacterota</taxon>
        <taxon>Epsilonproteobacteria</taxon>
        <taxon>Campylobacterales</taxon>
        <taxon>Campylobacteraceae</taxon>
        <taxon>Campylobacter</taxon>
    </lineage>
</organism>
<sequence length="128" mass="15112">MQINIEKKDGFKYGFDPSFCQICGGKCCTGESGYIWISKDEISKIAAFFGMSDDEFKKIFCYNAHNRYSLKEKEYNNGYACIFFDETHKNCGIYELRPKQCLTFPFWDYFKKNFKELEKECIGVKQLQ</sequence>
<evidence type="ECO:0000313" key="1">
    <source>
        <dbReference type="EMBL" id="CUU73561.1"/>
    </source>
</evidence>
<name>A0A2S5J407_CAMHY</name>
<keyword evidence="1" id="KW-0966">Cell projection</keyword>
<dbReference type="EMBL" id="FAVC01000001">
    <property type="protein sequence ID" value="CUU73561.1"/>
    <property type="molecule type" value="Genomic_DNA"/>
</dbReference>